<dbReference type="HOGENOM" id="CLU_010194_2_1_5"/>
<organism evidence="5 6">
    <name type="scientific">Methylobacterium nodulans (strain LMG 21967 / CNCM I-2342 / ORS 2060)</name>
    <dbReference type="NCBI Taxonomy" id="460265"/>
    <lineage>
        <taxon>Bacteria</taxon>
        <taxon>Pseudomonadati</taxon>
        <taxon>Pseudomonadota</taxon>
        <taxon>Alphaproteobacteria</taxon>
        <taxon>Hyphomicrobiales</taxon>
        <taxon>Methylobacteriaceae</taxon>
        <taxon>Methylobacterium</taxon>
    </lineage>
</organism>
<protein>
    <submittedName>
        <fullName evidence="5">Short-chain dehydrogenase/reductase SDR</fullName>
    </submittedName>
</protein>
<dbReference type="KEGG" id="mno:Mnod_2884"/>
<dbReference type="OrthoDB" id="9793825at2"/>
<proteinExistence type="inferred from homology"/>
<dbReference type="GO" id="GO:0016491">
    <property type="term" value="F:oxidoreductase activity"/>
    <property type="evidence" value="ECO:0007669"/>
    <property type="project" value="UniProtKB-KW"/>
</dbReference>
<dbReference type="PANTHER" id="PTHR44196">
    <property type="entry name" value="DEHYDROGENASE/REDUCTASE SDR FAMILY MEMBER 7B"/>
    <property type="match status" value="1"/>
</dbReference>
<name>B8IGW0_METNO</name>
<gene>
    <name evidence="5" type="ordered locus">Mnod_2884</name>
</gene>
<dbReference type="Proteomes" id="UP000008207">
    <property type="component" value="Chromosome"/>
</dbReference>
<dbReference type="SMART" id="SM00822">
    <property type="entry name" value="PKS_KR"/>
    <property type="match status" value="1"/>
</dbReference>
<dbReference type="InterPro" id="IPR002347">
    <property type="entry name" value="SDR_fam"/>
</dbReference>
<dbReference type="SUPFAM" id="SSF51735">
    <property type="entry name" value="NAD(P)-binding Rossmann-fold domains"/>
    <property type="match status" value="1"/>
</dbReference>
<dbReference type="Pfam" id="PF00106">
    <property type="entry name" value="adh_short"/>
    <property type="match status" value="1"/>
</dbReference>
<dbReference type="GO" id="GO:0016020">
    <property type="term" value="C:membrane"/>
    <property type="evidence" value="ECO:0007669"/>
    <property type="project" value="TreeGrafter"/>
</dbReference>
<dbReference type="PRINTS" id="PR00081">
    <property type="entry name" value="GDHRDH"/>
</dbReference>
<dbReference type="InterPro" id="IPR036291">
    <property type="entry name" value="NAD(P)-bd_dom_sf"/>
</dbReference>
<evidence type="ECO:0000313" key="5">
    <source>
        <dbReference type="EMBL" id="ACL57835.1"/>
    </source>
</evidence>
<keyword evidence="2" id="KW-0560">Oxidoreductase</keyword>
<dbReference type="eggNOG" id="COG0300">
    <property type="taxonomic scope" value="Bacteria"/>
</dbReference>
<dbReference type="STRING" id="460265.Mnod_2884"/>
<comment type="similarity">
    <text evidence="1 3">Belongs to the short-chain dehydrogenases/reductases (SDR) family.</text>
</comment>
<dbReference type="InterPro" id="IPR057326">
    <property type="entry name" value="KR_dom"/>
</dbReference>
<evidence type="ECO:0000256" key="3">
    <source>
        <dbReference type="RuleBase" id="RU000363"/>
    </source>
</evidence>
<dbReference type="Gene3D" id="3.40.50.720">
    <property type="entry name" value="NAD(P)-binding Rossmann-like Domain"/>
    <property type="match status" value="1"/>
</dbReference>
<reference evidence="5 6" key="1">
    <citation type="submission" date="2009-01" db="EMBL/GenBank/DDBJ databases">
        <title>Complete sequence of chromosome of Methylobacterium nodulans ORS 2060.</title>
        <authorList>
            <consortium name="US DOE Joint Genome Institute"/>
            <person name="Lucas S."/>
            <person name="Copeland A."/>
            <person name="Lapidus A."/>
            <person name="Glavina del Rio T."/>
            <person name="Dalin E."/>
            <person name="Tice H."/>
            <person name="Bruce D."/>
            <person name="Goodwin L."/>
            <person name="Pitluck S."/>
            <person name="Sims D."/>
            <person name="Brettin T."/>
            <person name="Detter J.C."/>
            <person name="Han C."/>
            <person name="Larimer F."/>
            <person name="Land M."/>
            <person name="Hauser L."/>
            <person name="Kyrpides N."/>
            <person name="Ivanova N."/>
            <person name="Marx C.J."/>
            <person name="Richardson P."/>
        </authorList>
    </citation>
    <scope>NUCLEOTIDE SEQUENCE [LARGE SCALE GENOMIC DNA]</scope>
    <source>
        <strain evidence="6">LMG 21967 / CNCM I-2342 / ORS 2060</strain>
    </source>
</reference>
<feature type="domain" description="Ketoreductase" evidence="4">
    <location>
        <begin position="10"/>
        <end position="192"/>
    </location>
</feature>
<dbReference type="PANTHER" id="PTHR44196:SF1">
    <property type="entry name" value="DEHYDROGENASE_REDUCTASE SDR FAMILY MEMBER 7B"/>
    <property type="match status" value="1"/>
</dbReference>
<keyword evidence="6" id="KW-1185">Reference proteome</keyword>
<dbReference type="InterPro" id="IPR020904">
    <property type="entry name" value="Sc_DH/Rdtase_CS"/>
</dbReference>
<dbReference type="PROSITE" id="PS00061">
    <property type="entry name" value="ADH_SHORT"/>
    <property type="match status" value="1"/>
</dbReference>
<evidence type="ECO:0000256" key="1">
    <source>
        <dbReference type="ARBA" id="ARBA00006484"/>
    </source>
</evidence>
<evidence type="ECO:0000256" key="2">
    <source>
        <dbReference type="ARBA" id="ARBA00023002"/>
    </source>
</evidence>
<dbReference type="EMBL" id="CP001349">
    <property type="protein sequence ID" value="ACL57835.1"/>
    <property type="molecule type" value="Genomic_DNA"/>
</dbReference>
<evidence type="ECO:0000313" key="6">
    <source>
        <dbReference type="Proteomes" id="UP000008207"/>
    </source>
</evidence>
<dbReference type="AlphaFoldDB" id="B8IGW0"/>
<dbReference type="PRINTS" id="PR00080">
    <property type="entry name" value="SDRFAMILY"/>
</dbReference>
<dbReference type="RefSeq" id="WP_015929510.1">
    <property type="nucleotide sequence ID" value="NC_011894.1"/>
</dbReference>
<accession>B8IGW0</accession>
<sequence>MAGRFEVRDRTALITGAASGIGAALAEALASRGARLALVDRDAEGLGRVAAALDGRAPAVTSHLLDVTDAAGVAGLPETVLARHGGLDLLVNNAGVALAGRFEDLSLADFDWVMEVNFRAVVRMTHAFLPALLRRPEAQIVNLSSLYGIIAPAGQTAYAASKFAVRGFSEALRHEHAGSGLHVMVVHPGGVATAIARNARTGAGVDPAEAARGREAFERHLKLPAAAAAAQILHGIERRRPRLIVGADARQVAILQRLMPVRYWSVIRRALGE</sequence>
<evidence type="ECO:0000259" key="4">
    <source>
        <dbReference type="SMART" id="SM00822"/>
    </source>
</evidence>